<protein>
    <submittedName>
        <fullName evidence="3">COP9 signalosome</fullName>
    </submittedName>
</protein>
<dbReference type="Gene3D" id="1.25.40.990">
    <property type="match status" value="1"/>
</dbReference>
<dbReference type="OrthoDB" id="5351233at2759"/>
<dbReference type="AlphaFoldDB" id="A0A8K0UNX1"/>
<dbReference type="Proteomes" id="UP000813824">
    <property type="component" value="Unassembled WGS sequence"/>
</dbReference>
<evidence type="ECO:0000256" key="1">
    <source>
        <dbReference type="SAM" id="MobiDB-lite"/>
    </source>
</evidence>
<feature type="domain" description="CSN8/PSMD8/EIF3K" evidence="2">
    <location>
        <begin position="108"/>
        <end position="248"/>
    </location>
</feature>
<feature type="region of interest" description="Disordered" evidence="1">
    <location>
        <begin position="1"/>
        <end position="55"/>
    </location>
</feature>
<keyword evidence="4" id="KW-1185">Reference proteome</keyword>
<name>A0A8K0UNX1_9AGAR</name>
<accession>A0A8K0UNX1</accession>
<organism evidence="3 4">
    <name type="scientific">Cristinia sonorae</name>
    <dbReference type="NCBI Taxonomy" id="1940300"/>
    <lineage>
        <taxon>Eukaryota</taxon>
        <taxon>Fungi</taxon>
        <taxon>Dikarya</taxon>
        <taxon>Basidiomycota</taxon>
        <taxon>Agaricomycotina</taxon>
        <taxon>Agaricomycetes</taxon>
        <taxon>Agaricomycetidae</taxon>
        <taxon>Agaricales</taxon>
        <taxon>Pleurotineae</taxon>
        <taxon>Stephanosporaceae</taxon>
        <taxon>Cristinia</taxon>
    </lineage>
</organism>
<evidence type="ECO:0000259" key="2">
    <source>
        <dbReference type="Pfam" id="PF10075"/>
    </source>
</evidence>
<feature type="compositionally biased region" description="Pro residues" evidence="1">
    <location>
        <begin position="1"/>
        <end position="10"/>
    </location>
</feature>
<comment type="caution">
    <text evidence="3">The sequence shown here is derived from an EMBL/GenBank/DDBJ whole genome shotgun (WGS) entry which is preliminary data.</text>
</comment>
<evidence type="ECO:0000313" key="4">
    <source>
        <dbReference type="Proteomes" id="UP000813824"/>
    </source>
</evidence>
<gene>
    <name evidence="3" type="ORF">BXZ70DRAFT_1065506</name>
</gene>
<dbReference type="InterPro" id="IPR033464">
    <property type="entry name" value="CSN8_PSD8_EIF3K"/>
</dbReference>
<proteinExistence type="predicted"/>
<evidence type="ECO:0000313" key="3">
    <source>
        <dbReference type="EMBL" id="KAH8099597.1"/>
    </source>
</evidence>
<dbReference type="Pfam" id="PF10075">
    <property type="entry name" value="CSN8_PSD8_EIF3K"/>
    <property type="match status" value="1"/>
</dbReference>
<sequence>MTGPPTPPPTSAIEIQDAARASVPPTDIATTTQQTETEAEPIVTDPPTEETPASAASVQQQLTTYYHLLFPTIAELVSRAEYAAVVEVAERGDLHAEHDDHVSRLLLTAPLVLSYLILDSLPPARFALSRIPAVLSSDPLATSLQSLVAAVWEKKYDQVYTRANDVLAVTQQENLASHVDLAPLLSRLVISFVESFRAKTFTLLSKAYSTVPLALAQAYLGMPAEQLLPIAAAHKWSYNEASQVLSPVASPTAVSFSREAGLGSSLATFNSVADRLIIETR</sequence>
<dbReference type="EMBL" id="JAEVFJ010000019">
    <property type="protein sequence ID" value="KAH8099597.1"/>
    <property type="molecule type" value="Genomic_DNA"/>
</dbReference>
<reference evidence="3" key="1">
    <citation type="journal article" date="2021" name="New Phytol.">
        <title>Evolutionary innovations through gain and loss of genes in the ectomycorrhizal Boletales.</title>
        <authorList>
            <person name="Wu G."/>
            <person name="Miyauchi S."/>
            <person name="Morin E."/>
            <person name="Kuo A."/>
            <person name="Drula E."/>
            <person name="Varga T."/>
            <person name="Kohler A."/>
            <person name="Feng B."/>
            <person name="Cao Y."/>
            <person name="Lipzen A."/>
            <person name="Daum C."/>
            <person name="Hundley H."/>
            <person name="Pangilinan J."/>
            <person name="Johnson J."/>
            <person name="Barry K."/>
            <person name="LaButti K."/>
            <person name="Ng V."/>
            <person name="Ahrendt S."/>
            <person name="Min B."/>
            <person name="Choi I.G."/>
            <person name="Park H."/>
            <person name="Plett J.M."/>
            <person name="Magnuson J."/>
            <person name="Spatafora J.W."/>
            <person name="Nagy L.G."/>
            <person name="Henrissat B."/>
            <person name="Grigoriev I.V."/>
            <person name="Yang Z.L."/>
            <person name="Xu J."/>
            <person name="Martin F.M."/>
        </authorList>
    </citation>
    <scope>NUCLEOTIDE SEQUENCE</scope>
    <source>
        <strain evidence="3">KKN 215</strain>
    </source>
</reference>